<dbReference type="SUPFAM" id="SSF53067">
    <property type="entry name" value="Actin-like ATPase domain"/>
    <property type="match status" value="2"/>
</dbReference>
<sequence length="531" mass="58001">MTSDSPITLFLQPLDVDINKIHALARSLCETFKKLAKESTNQFLQTPISEEVLRPEKEKEGRYLAVDIGGSNLRAGFIELSGSSTEGGVILPGEINRLLEKSWQIGEDHKSNNAYELFVWIGKCIAEVVQDGVDKWGLQLPSELPMGVTMSFPMIQKSLSEAILMSMGKGFAITSNLNLGQQLLKGYEISSKPHLPRIKITAIVNDSVATLISFAHQHRHTLHQKPSMGLIVGTGCNATIPLSISKLHSTKQPSAILKSEDHKQNDTKIIINTEWSINGTAPPLSALNFITKWDTILDANSEAPGFMPFEYMTGGKYLGELGRLIIFDYFTTQLQLPVETIPLVLRKRNALDASVLAKVGREDQLCQPLDLAMPFPVDPNTGKQKKWTPEMADIIVQVAKTIQKRAAGMLAAAIIGLLTTANEIHLSSSSSRPNSSSNTSSSEASQPTKSTQPSDNITELFVGYTGSCISHFQDYLADCQAYLDDIMRKEHGPDKGGKRIVLEACMYGSIIGAGILAGTVEGMEEEKKKCG</sequence>
<keyword evidence="5 6" id="KW-0067">ATP-binding</keyword>
<evidence type="ECO:0000313" key="11">
    <source>
        <dbReference type="Proteomes" id="UP000624404"/>
    </source>
</evidence>
<evidence type="ECO:0000256" key="3">
    <source>
        <dbReference type="ARBA" id="ARBA00022741"/>
    </source>
</evidence>
<evidence type="ECO:0000259" key="8">
    <source>
        <dbReference type="Pfam" id="PF00349"/>
    </source>
</evidence>
<dbReference type="EC" id="2.7.1.-" evidence="6"/>
<keyword evidence="6" id="KW-0324">Glycolysis</keyword>
<dbReference type="InterPro" id="IPR043129">
    <property type="entry name" value="ATPase_NBD"/>
</dbReference>
<dbReference type="CDD" id="cd24000">
    <property type="entry name" value="ASKHA_NBD_HK"/>
    <property type="match status" value="1"/>
</dbReference>
<name>A0A8H2ZS16_9HELO</name>
<dbReference type="InterPro" id="IPR022673">
    <property type="entry name" value="Hexokinase_C"/>
</dbReference>
<dbReference type="Gene3D" id="3.40.367.20">
    <property type="match status" value="1"/>
</dbReference>
<dbReference type="GO" id="GO:0006006">
    <property type="term" value="P:glucose metabolic process"/>
    <property type="evidence" value="ECO:0007669"/>
    <property type="project" value="TreeGrafter"/>
</dbReference>
<dbReference type="GO" id="GO:0008865">
    <property type="term" value="F:fructokinase activity"/>
    <property type="evidence" value="ECO:0007669"/>
    <property type="project" value="TreeGrafter"/>
</dbReference>
<keyword evidence="3 6" id="KW-0547">Nucleotide-binding</keyword>
<dbReference type="AlphaFoldDB" id="A0A8H2ZS16"/>
<feature type="domain" description="Hexokinase C-terminal" evidence="9">
    <location>
        <begin position="228"/>
        <end position="517"/>
    </location>
</feature>
<dbReference type="UniPathway" id="UPA00109">
    <property type="reaction ID" value="UER00180"/>
</dbReference>
<dbReference type="GO" id="GO:0004340">
    <property type="term" value="F:glucokinase activity"/>
    <property type="evidence" value="ECO:0007669"/>
    <property type="project" value="TreeGrafter"/>
</dbReference>
<dbReference type="Gene3D" id="3.30.420.40">
    <property type="match status" value="1"/>
</dbReference>
<keyword evidence="11" id="KW-1185">Reference proteome</keyword>
<dbReference type="PRINTS" id="PR00475">
    <property type="entry name" value="HEXOKINASE"/>
</dbReference>
<protein>
    <recommendedName>
        <fullName evidence="6">Phosphotransferase</fullName>
        <ecNumber evidence="6">2.7.1.-</ecNumber>
    </recommendedName>
</protein>
<dbReference type="InterPro" id="IPR022672">
    <property type="entry name" value="Hexokinase_N"/>
</dbReference>
<dbReference type="GO" id="GO:0006096">
    <property type="term" value="P:glycolytic process"/>
    <property type="evidence" value="ECO:0007669"/>
    <property type="project" value="UniProtKB-UniPathway"/>
</dbReference>
<evidence type="ECO:0000256" key="6">
    <source>
        <dbReference type="RuleBase" id="RU362007"/>
    </source>
</evidence>
<evidence type="ECO:0000256" key="4">
    <source>
        <dbReference type="ARBA" id="ARBA00022777"/>
    </source>
</evidence>
<keyword evidence="4 6" id="KW-0418">Kinase</keyword>
<dbReference type="PANTHER" id="PTHR19443:SF29">
    <property type="entry name" value="PHOSPHOTRANSFERASE"/>
    <property type="match status" value="1"/>
</dbReference>
<comment type="similarity">
    <text evidence="1 6">Belongs to the hexokinase family.</text>
</comment>
<dbReference type="Pfam" id="PF03727">
    <property type="entry name" value="Hexokinase_2"/>
    <property type="match status" value="1"/>
</dbReference>
<dbReference type="Proteomes" id="UP000624404">
    <property type="component" value="Unassembled WGS sequence"/>
</dbReference>
<dbReference type="GO" id="GO:0005739">
    <property type="term" value="C:mitochondrion"/>
    <property type="evidence" value="ECO:0007669"/>
    <property type="project" value="TreeGrafter"/>
</dbReference>
<dbReference type="GO" id="GO:0005524">
    <property type="term" value="F:ATP binding"/>
    <property type="evidence" value="ECO:0007669"/>
    <property type="project" value="UniProtKB-UniRule"/>
</dbReference>
<dbReference type="Pfam" id="PF00349">
    <property type="entry name" value="Hexokinase_1"/>
    <property type="match status" value="1"/>
</dbReference>
<evidence type="ECO:0000256" key="2">
    <source>
        <dbReference type="ARBA" id="ARBA00022679"/>
    </source>
</evidence>
<dbReference type="GO" id="GO:0005829">
    <property type="term" value="C:cytosol"/>
    <property type="evidence" value="ECO:0007669"/>
    <property type="project" value="TreeGrafter"/>
</dbReference>
<gene>
    <name evidence="10" type="ORF">SCLTRI_LOCUS8278</name>
</gene>
<dbReference type="PROSITE" id="PS51748">
    <property type="entry name" value="HEXOKINASE_2"/>
    <property type="match status" value="1"/>
</dbReference>
<evidence type="ECO:0000256" key="5">
    <source>
        <dbReference type="ARBA" id="ARBA00022840"/>
    </source>
</evidence>
<evidence type="ECO:0000256" key="7">
    <source>
        <dbReference type="SAM" id="MobiDB-lite"/>
    </source>
</evidence>
<dbReference type="OrthoDB" id="419537at2759"/>
<dbReference type="GO" id="GO:0006013">
    <property type="term" value="P:mannose metabolic process"/>
    <property type="evidence" value="ECO:0007669"/>
    <property type="project" value="TreeGrafter"/>
</dbReference>
<dbReference type="EMBL" id="CAJHIA010000032">
    <property type="protein sequence ID" value="CAD6448486.1"/>
    <property type="molecule type" value="Genomic_DNA"/>
</dbReference>
<evidence type="ECO:0000256" key="1">
    <source>
        <dbReference type="ARBA" id="ARBA00009225"/>
    </source>
</evidence>
<accession>A0A8H2ZS16</accession>
<feature type="compositionally biased region" description="Low complexity" evidence="7">
    <location>
        <begin position="427"/>
        <end position="445"/>
    </location>
</feature>
<reference evidence="10" key="1">
    <citation type="submission" date="2020-10" db="EMBL/GenBank/DDBJ databases">
        <authorList>
            <person name="Kusch S."/>
        </authorList>
    </citation>
    <scope>NUCLEOTIDE SEQUENCE</scope>
    <source>
        <strain evidence="10">SwB9</strain>
    </source>
</reference>
<dbReference type="GO" id="GO:0001678">
    <property type="term" value="P:intracellular glucose homeostasis"/>
    <property type="evidence" value="ECO:0007669"/>
    <property type="project" value="InterPro"/>
</dbReference>
<feature type="region of interest" description="Disordered" evidence="7">
    <location>
        <begin position="427"/>
        <end position="455"/>
    </location>
</feature>
<evidence type="ECO:0000259" key="9">
    <source>
        <dbReference type="Pfam" id="PF03727"/>
    </source>
</evidence>
<keyword evidence="2 6" id="KW-0808">Transferase</keyword>
<proteinExistence type="inferred from homology"/>
<dbReference type="GO" id="GO:0005536">
    <property type="term" value="F:D-glucose binding"/>
    <property type="evidence" value="ECO:0007669"/>
    <property type="project" value="InterPro"/>
</dbReference>
<feature type="domain" description="Hexokinase N-terminal" evidence="8">
    <location>
        <begin position="10"/>
        <end position="215"/>
    </location>
</feature>
<dbReference type="PANTHER" id="PTHR19443">
    <property type="entry name" value="HEXOKINASE"/>
    <property type="match status" value="1"/>
</dbReference>
<feature type="compositionally biased region" description="Polar residues" evidence="7">
    <location>
        <begin position="446"/>
        <end position="455"/>
    </location>
</feature>
<dbReference type="InterPro" id="IPR001312">
    <property type="entry name" value="Hexokinase"/>
</dbReference>
<dbReference type="GO" id="GO:0019158">
    <property type="term" value="F:mannokinase activity"/>
    <property type="evidence" value="ECO:0007669"/>
    <property type="project" value="TreeGrafter"/>
</dbReference>
<organism evidence="10 11">
    <name type="scientific">Sclerotinia trifoliorum</name>
    <dbReference type="NCBI Taxonomy" id="28548"/>
    <lineage>
        <taxon>Eukaryota</taxon>
        <taxon>Fungi</taxon>
        <taxon>Dikarya</taxon>
        <taxon>Ascomycota</taxon>
        <taxon>Pezizomycotina</taxon>
        <taxon>Leotiomycetes</taxon>
        <taxon>Helotiales</taxon>
        <taxon>Sclerotiniaceae</taxon>
        <taxon>Sclerotinia</taxon>
    </lineage>
</organism>
<evidence type="ECO:0000313" key="10">
    <source>
        <dbReference type="EMBL" id="CAD6448486.1"/>
    </source>
</evidence>
<comment type="caution">
    <text evidence="10">The sequence shown here is derived from an EMBL/GenBank/DDBJ whole genome shotgun (WGS) entry which is preliminary data.</text>
</comment>